<evidence type="ECO:0000313" key="3">
    <source>
        <dbReference type="Proteomes" id="UP000361468"/>
    </source>
</evidence>
<reference evidence="2 3" key="1">
    <citation type="submission" date="2019-08" db="EMBL/GenBank/DDBJ databases">
        <authorList>
            <person name="Peeters C."/>
        </authorList>
    </citation>
    <scope>NUCLEOTIDE SEQUENCE [LARGE SCALE GENOMIC DNA]</scope>
    <source>
        <strain evidence="2 3">LMG 31119</strain>
    </source>
</reference>
<dbReference type="Proteomes" id="UP000361468">
    <property type="component" value="Unassembled WGS sequence"/>
</dbReference>
<protein>
    <recommendedName>
        <fullName evidence="1">WipA-like phosphatase domain-containing protein</fullName>
    </recommendedName>
</protein>
<evidence type="ECO:0000259" key="1">
    <source>
        <dbReference type="Pfam" id="PF21663"/>
    </source>
</evidence>
<accession>A0ABY6WQD8</accession>
<sequence>MAGRAASGNHPEIRLHPAFSALFENPGERTGETLTTNKSKVLTLMAVLHDPRCVNPNNGEVRPTYTQSVIDSLGRQHGLRTQDVTVGEGVVFSPNDDTLTFPGEPPLALAGMPSRVIAAREAAMARQPKALASDLNTLVPKRDPAIGELQELALGDMHGNVQLLLFQLVGAGVLKINNEDIWLRCMSALQGSSKHTPFGPGGQSVASLDDRAAESLKENAEQFKFLLSRAVAAGNNAAAGLVLLGDLLNDRGHNDYCMLSAIGVLRNMGIDTTVIVSNHDVEFLRIYDRVKSLPGTESWGSKVTEMNNSNVLRLKHDSLDSMIAMMDHGDAEERLLYRNALIDMVENTYLKSTKMLACSRDDAAYYTHGAGLRLVTDANERNAGVADDSISFGDKVTMINQTCLPVALESTDAFDRTFLTAEGHRQMSADNRTEENFNADVLAATALVWGHGVSGHGAARVDQLYSRLSDDFALADQFRRNIHGHTPYGPDETLCLDVLREQIHELPAVMAQQGRPASVVAFVRNYLDNADRLDGKVLLDALGLLMRALQSTGAIVGEETPGEAVITHLSQRLNVGVSDNVAKFLRQFDLESERINEAFRDGGNHADEIGNVLEDFDRMPSGGYSLFEINFAVDRFVGLALKHGLIQQGSDETQPTSFSKQLEAKGFSFSETTATALDALQGQRASDAGVIDAQNCLSADVEARNVMRTRFANLDKMRFYNSLDGNKGKLVFETDHEGHQTNVAKRIKNEDFPGDAGPSPVGYFAYEKTALERQVFAIPAGVPISFYQ</sequence>
<dbReference type="Pfam" id="PF21663">
    <property type="entry name" value="WipA_Phos"/>
    <property type="match status" value="1"/>
</dbReference>
<gene>
    <name evidence="2" type="ORF">PPN31119_04603</name>
</gene>
<comment type="caution">
    <text evidence="2">The sequence shown here is derived from an EMBL/GenBank/DDBJ whole genome shotgun (WGS) entry which is preliminary data.</text>
</comment>
<dbReference type="EMBL" id="CABPSO010000025">
    <property type="protein sequence ID" value="VVE73399.1"/>
    <property type="molecule type" value="Genomic_DNA"/>
</dbReference>
<proteinExistence type="predicted"/>
<dbReference type="InterPro" id="IPR048521">
    <property type="entry name" value="WipA_Phos"/>
</dbReference>
<feature type="domain" description="WipA-like phosphatase" evidence="1">
    <location>
        <begin position="242"/>
        <end position="376"/>
    </location>
</feature>
<name>A0ABY6WQD8_9BURK</name>
<organism evidence="2 3">
    <name type="scientific">Pandoraea pnomenusa</name>
    <dbReference type="NCBI Taxonomy" id="93220"/>
    <lineage>
        <taxon>Bacteria</taxon>
        <taxon>Pseudomonadati</taxon>
        <taxon>Pseudomonadota</taxon>
        <taxon>Betaproteobacteria</taxon>
        <taxon>Burkholderiales</taxon>
        <taxon>Burkholderiaceae</taxon>
        <taxon>Pandoraea</taxon>
    </lineage>
</organism>
<keyword evidence="3" id="KW-1185">Reference proteome</keyword>
<evidence type="ECO:0000313" key="2">
    <source>
        <dbReference type="EMBL" id="VVE73399.1"/>
    </source>
</evidence>